<dbReference type="OrthoDB" id="24041at2"/>
<evidence type="ECO:0000256" key="2">
    <source>
        <dbReference type="ARBA" id="ARBA00022741"/>
    </source>
</evidence>
<dbReference type="Proteomes" id="UP000179786">
    <property type="component" value="Unassembled WGS sequence"/>
</dbReference>
<dbReference type="EMBL" id="MKJU01000028">
    <property type="protein sequence ID" value="OHU89736.1"/>
    <property type="molecule type" value="Genomic_DNA"/>
</dbReference>
<evidence type="ECO:0000256" key="3">
    <source>
        <dbReference type="ARBA" id="ARBA00022840"/>
    </source>
</evidence>
<evidence type="ECO:0000259" key="5">
    <source>
        <dbReference type="PROSITE" id="PS50975"/>
    </source>
</evidence>
<dbReference type="SUPFAM" id="SSF56059">
    <property type="entry name" value="Glutathione synthetase ATP-binding domain-like"/>
    <property type="match status" value="1"/>
</dbReference>
<dbReference type="InterPro" id="IPR011761">
    <property type="entry name" value="ATP-grasp"/>
</dbReference>
<dbReference type="RefSeq" id="WP_070986363.1">
    <property type="nucleotide sequence ID" value="NZ_MKJU01000028.1"/>
</dbReference>
<protein>
    <recommendedName>
        <fullName evidence="5">ATP-grasp domain-containing protein</fullName>
    </recommendedName>
</protein>
<dbReference type="PANTHER" id="PTHR43585">
    <property type="entry name" value="FUMIPYRROLE BIOSYNTHESIS PROTEIN C"/>
    <property type="match status" value="1"/>
</dbReference>
<gene>
    <name evidence="6" type="ORF">BET10_16595</name>
</gene>
<feature type="domain" description="ATP-grasp" evidence="5">
    <location>
        <begin position="110"/>
        <end position="302"/>
    </location>
</feature>
<name>A0A1S1MTA3_9GAMM</name>
<dbReference type="Pfam" id="PF13535">
    <property type="entry name" value="ATP-grasp_4"/>
    <property type="match status" value="1"/>
</dbReference>
<organism evidence="6 7">
    <name type="scientific">Pseudoalteromonas amylolytica</name>
    <dbReference type="NCBI Taxonomy" id="1859457"/>
    <lineage>
        <taxon>Bacteria</taxon>
        <taxon>Pseudomonadati</taxon>
        <taxon>Pseudomonadota</taxon>
        <taxon>Gammaproteobacteria</taxon>
        <taxon>Alteromonadales</taxon>
        <taxon>Pseudoalteromonadaceae</taxon>
        <taxon>Pseudoalteromonas</taxon>
    </lineage>
</organism>
<dbReference type="GO" id="GO:0005524">
    <property type="term" value="F:ATP binding"/>
    <property type="evidence" value="ECO:0007669"/>
    <property type="project" value="UniProtKB-UniRule"/>
</dbReference>
<comment type="caution">
    <text evidence="6">The sequence shown here is derived from an EMBL/GenBank/DDBJ whole genome shotgun (WGS) entry which is preliminary data.</text>
</comment>
<dbReference type="PROSITE" id="PS50975">
    <property type="entry name" value="ATP_GRASP"/>
    <property type="match status" value="1"/>
</dbReference>
<dbReference type="InterPro" id="IPR013815">
    <property type="entry name" value="ATP_grasp_subdomain_1"/>
</dbReference>
<dbReference type="Gene3D" id="3.40.50.20">
    <property type="match status" value="1"/>
</dbReference>
<evidence type="ECO:0000313" key="6">
    <source>
        <dbReference type="EMBL" id="OHU89736.1"/>
    </source>
</evidence>
<keyword evidence="7" id="KW-1185">Reference proteome</keyword>
<proteinExistence type="predicted"/>
<dbReference type="Gene3D" id="3.30.1490.20">
    <property type="entry name" value="ATP-grasp fold, A domain"/>
    <property type="match status" value="1"/>
</dbReference>
<dbReference type="GO" id="GO:0046872">
    <property type="term" value="F:metal ion binding"/>
    <property type="evidence" value="ECO:0007669"/>
    <property type="project" value="InterPro"/>
</dbReference>
<dbReference type="AlphaFoldDB" id="A0A1S1MTA3"/>
<dbReference type="Gene3D" id="3.30.470.20">
    <property type="entry name" value="ATP-grasp fold, B domain"/>
    <property type="match status" value="1"/>
</dbReference>
<sequence>MRHIIIFNRLPKAIADFGQWLNDDTLQCHYLMCSKVADQFSELEPYAFDSYDDDGIVAKAYELCKLYPVDSIVTTSEFDVLRCAQLREYFDIPGQKATNALAFRDKVLMKETAGKCGVNVPTFTKAKNVIDVLSFVQSNAYPVVVKPADGAGSSGVHVIRNDEQLQHFLDNNKSAGLDIETFVDGHLYHVDGISINGKVEIIWPSSYLAGDALSFANGEHVGSYLLEKDNPLTEPLITFTKEVINALRLPDNGAFHCEVFVTKENELVLCEIGCRLAGGRIVSALNHAFNVNLYELWVKAQAGIAQQLEIASIPTRMSGMILYQPQSATYQGLKNKSDTAWMTELEIAVKEGESYGGASVSVACAASFVVVGHSETDVKQALHKGIATLEENMQWC</sequence>
<evidence type="ECO:0000313" key="7">
    <source>
        <dbReference type="Proteomes" id="UP000179786"/>
    </source>
</evidence>
<keyword evidence="1" id="KW-0436">Ligase</keyword>
<dbReference type="GO" id="GO:0016874">
    <property type="term" value="F:ligase activity"/>
    <property type="evidence" value="ECO:0007669"/>
    <property type="project" value="UniProtKB-KW"/>
</dbReference>
<keyword evidence="2 4" id="KW-0547">Nucleotide-binding</keyword>
<accession>A0A1S1MTA3</accession>
<evidence type="ECO:0000256" key="4">
    <source>
        <dbReference type="PROSITE-ProRule" id="PRU00409"/>
    </source>
</evidence>
<dbReference type="InterPro" id="IPR052032">
    <property type="entry name" value="ATP-dep_AA_Ligase"/>
</dbReference>
<reference evidence="6 7" key="1">
    <citation type="submission" date="2016-09" db="EMBL/GenBank/DDBJ databases">
        <title>Pseudoalteromonas amylolytica sp. nov., isolated from the surface seawater.</title>
        <authorList>
            <person name="Wu Y.-H."/>
            <person name="Cheng H."/>
            <person name="Jin X.-B."/>
            <person name="Wang C.-S."/>
            <person name="Xu X.-W."/>
        </authorList>
    </citation>
    <scope>NUCLEOTIDE SEQUENCE [LARGE SCALE GENOMIC DNA]</scope>
    <source>
        <strain evidence="6 7">JW1</strain>
    </source>
</reference>
<evidence type="ECO:0000256" key="1">
    <source>
        <dbReference type="ARBA" id="ARBA00022598"/>
    </source>
</evidence>
<dbReference type="STRING" id="1859457.BET10_16595"/>
<dbReference type="PANTHER" id="PTHR43585:SF2">
    <property type="entry name" value="ATP-GRASP ENZYME FSQD"/>
    <property type="match status" value="1"/>
</dbReference>
<keyword evidence="3 4" id="KW-0067">ATP-binding</keyword>